<evidence type="ECO:0000313" key="1">
    <source>
        <dbReference type="EMBL" id="KAF6139055.1"/>
    </source>
</evidence>
<dbReference type="EMBL" id="JACGCM010002535">
    <property type="protein sequence ID" value="KAF6139055.1"/>
    <property type="molecule type" value="Genomic_DNA"/>
</dbReference>
<name>A0A7J7L8T1_9MAGN</name>
<dbReference type="PANTHER" id="PTHR45786">
    <property type="entry name" value="DNA BINDING PROTEIN-LIKE"/>
    <property type="match status" value="1"/>
</dbReference>
<proteinExistence type="predicted"/>
<keyword evidence="2" id="KW-1185">Reference proteome</keyword>
<evidence type="ECO:0000313" key="2">
    <source>
        <dbReference type="Proteomes" id="UP000541444"/>
    </source>
</evidence>
<reference evidence="1 2" key="1">
    <citation type="journal article" date="2020" name="IScience">
        <title>Genome Sequencing of the Endangered Kingdonia uniflora (Circaeasteraceae, Ranunculales) Reveals Potential Mechanisms of Evolutionary Specialization.</title>
        <authorList>
            <person name="Sun Y."/>
            <person name="Deng T."/>
            <person name="Zhang A."/>
            <person name="Moore M.J."/>
            <person name="Landis J.B."/>
            <person name="Lin N."/>
            <person name="Zhang H."/>
            <person name="Zhang X."/>
            <person name="Huang J."/>
            <person name="Zhang X."/>
            <person name="Sun H."/>
            <person name="Wang H."/>
        </authorList>
    </citation>
    <scope>NUCLEOTIDE SEQUENCE [LARGE SCALE GENOMIC DNA]</scope>
    <source>
        <strain evidence="1">TB1705</strain>
        <tissue evidence="1">Leaf</tissue>
    </source>
</reference>
<organism evidence="1 2">
    <name type="scientific">Kingdonia uniflora</name>
    <dbReference type="NCBI Taxonomy" id="39325"/>
    <lineage>
        <taxon>Eukaryota</taxon>
        <taxon>Viridiplantae</taxon>
        <taxon>Streptophyta</taxon>
        <taxon>Embryophyta</taxon>
        <taxon>Tracheophyta</taxon>
        <taxon>Spermatophyta</taxon>
        <taxon>Magnoliopsida</taxon>
        <taxon>Ranunculales</taxon>
        <taxon>Circaeasteraceae</taxon>
        <taxon>Kingdonia</taxon>
    </lineage>
</organism>
<protein>
    <recommendedName>
        <fullName evidence="3">Helitron helicase-like domain-containing protein</fullName>
    </recommendedName>
</protein>
<dbReference type="Proteomes" id="UP000541444">
    <property type="component" value="Unassembled WGS sequence"/>
</dbReference>
<sequence>MRNSSADNTQTESEITTTIPFVEICVQRENNLQTEEISLTQQKPYVAANNAPSKRSLTQRARREKERQIVMMHATINNTYNNTNVGINDENSFTVATSKCALVQRAIREREKRNKIATFYLQTINNIHHDVYLNGDTSTQQYSRCYEARNEAIAPHASPMNDVNNHWNTLENAREKSDNCGFTPSKILSIDETTNTATKLRNHINEPPQEPFMDEYFFNDDNMDLEFEFNIDPLVHETRHYFGNMDIKCPSCHTLHLLDEKLRNSSRYRPLFGTCRKQGKIRLPILQPLPPAMQELYDDDSSHAKSFRSQIRKYNAANAFTSLGVKLDNRIQNGRGPKQFSIYGELKHRVGDLLSIWENKQLMHNFTFMILHQYLIHVYPATHN</sequence>
<dbReference type="OrthoDB" id="1304969at2759"/>
<accession>A0A7J7L8T1</accession>
<dbReference type="PANTHER" id="PTHR45786:SF74">
    <property type="entry name" value="ATP-DEPENDENT DNA HELICASE"/>
    <property type="match status" value="1"/>
</dbReference>
<evidence type="ECO:0008006" key="3">
    <source>
        <dbReference type="Google" id="ProtNLM"/>
    </source>
</evidence>
<gene>
    <name evidence="1" type="ORF">GIB67_010781</name>
</gene>
<dbReference type="AlphaFoldDB" id="A0A7J7L8T1"/>
<comment type="caution">
    <text evidence="1">The sequence shown here is derived from an EMBL/GenBank/DDBJ whole genome shotgun (WGS) entry which is preliminary data.</text>
</comment>